<evidence type="ECO:0000256" key="1">
    <source>
        <dbReference type="SAM" id="SignalP"/>
    </source>
</evidence>
<accession>A0ABU9AZS8</accession>
<name>A0ABU9AZS8_9BACT</name>
<evidence type="ECO:0000313" key="3">
    <source>
        <dbReference type="Proteomes" id="UP001371305"/>
    </source>
</evidence>
<organism evidence="2 3">
    <name type="scientific">Luteolibacter soli</name>
    <dbReference type="NCBI Taxonomy" id="3135280"/>
    <lineage>
        <taxon>Bacteria</taxon>
        <taxon>Pseudomonadati</taxon>
        <taxon>Verrucomicrobiota</taxon>
        <taxon>Verrucomicrobiia</taxon>
        <taxon>Verrucomicrobiales</taxon>
        <taxon>Verrucomicrobiaceae</taxon>
        <taxon>Luteolibacter</taxon>
    </lineage>
</organism>
<gene>
    <name evidence="2" type="ORF">WKV53_22380</name>
</gene>
<dbReference type="SUPFAM" id="SSF49785">
    <property type="entry name" value="Galactose-binding domain-like"/>
    <property type="match status" value="1"/>
</dbReference>
<dbReference type="Gene3D" id="2.60.120.260">
    <property type="entry name" value="Galactose-binding domain-like"/>
    <property type="match status" value="1"/>
</dbReference>
<dbReference type="InterPro" id="IPR008979">
    <property type="entry name" value="Galactose-bd-like_sf"/>
</dbReference>
<feature type="chain" id="PRO_5045177080" description="PEP-CTERM protein-sorting domain-containing protein" evidence="1">
    <location>
        <begin position="18"/>
        <end position="216"/>
    </location>
</feature>
<comment type="caution">
    <text evidence="2">The sequence shown here is derived from an EMBL/GenBank/DDBJ whole genome shotgun (WGS) entry which is preliminary data.</text>
</comment>
<evidence type="ECO:0000313" key="2">
    <source>
        <dbReference type="EMBL" id="MEK7953278.1"/>
    </source>
</evidence>
<evidence type="ECO:0008006" key="4">
    <source>
        <dbReference type="Google" id="ProtNLM"/>
    </source>
</evidence>
<dbReference type="Proteomes" id="UP001371305">
    <property type="component" value="Unassembled WGS sequence"/>
</dbReference>
<proteinExistence type="predicted"/>
<dbReference type="RefSeq" id="WP_341407042.1">
    <property type="nucleotide sequence ID" value="NZ_JBBUKT010000010.1"/>
</dbReference>
<feature type="signal peptide" evidence="1">
    <location>
        <begin position="1"/>
        <end position="17"/>
    </location>
</feature>
<protein>
    <recommendedName>
        <fullName evidence="4">PEP-CTERM protein-sorting domain-containing protein</fullName>
    </recommendedName>
</protein>
<keyword evidence="1" id="KW-0732">Signal</keyword>
<keyword evidence="3" id="KW-1185">Reference proteome</keyword>
<sequence>MKSFASRALAATVLAFAGVVSSSGSVVLQPSSVSTDMGALFPAVNTINQSGLSTGYTSLATDFDAYIASAPTAVTGFGAALWGAAGVHSGNFDFFLGDTYTVGGMAVWAVQDDPSAIRQVTIMLDDNALFSSPDYTGTFTFSNSLGDGGGNTGAQVISFSPTTASYVRFMILNTWGADSFGTTLNEAAFSVEPVPEPAMASIAGFAMIALFVRRKR</sequence>
<dbReference type="EMBL" id="JBBUKT010000010">
    <property type="protein sequence ID" value="MEK7953278.1"/>
    <property type="molecule type" value="Genomic_DNA"/>
</dbReference>
<reference evidence="2 3" key="1">
    <citation type="submission" date="2024-04" db="EMBL/GenBank/DDBJ databases">
        <title>Luteolibacter sp. isolated from soil.</title>
        <authorList>
            <person name="An J."/>
        </authorList>
    </citation>
    <scope>NUCLEOTIDE SEQUENCE [LARGE SCALE GENOMIC DNA]</scope>
    <source>
        <strain evidence="2 3">Y139</strain>
    </source>
</reference>